<dbReference type="NCBIfam" id="TIGR03515">
    <property type="entry name" value="GldC"/>
    <property type="match status" value="1"/>
</dbReference>
<dbReference type="RefSeq" id="WP_012925962.1">
    <property type="nucleotide sequence ID" value="NC_013730.1"/>
</dbReference>
<dbReference type="Proteomes" id="UP000002028">
    <property type="component" value="Chromosome"/>
</dbReference>
<evidence type="ECO:0000313" key="3">
    <source>
        <dbReference type="Proteomes" id="UP000002028"/>
    </source>
</evidence>
<dbReference type="STRING" id="504472.Slin_1361"/>
<dbReference type="Pfam" id="PF19937">
    <property type="entry name" value="GldC-like"/>
    <property type="match status" value="1"/>
</dbReference>
<protein>
    <submittedName>
        <fullName evidence="2">Gliding motility-associated protein GldC</fullName>
    </submittedName>
</protein>
<reference evidence="2 3" key="1">
    <citation type="journal article" date="2010" name="Stand. Genomic Sci.">
        <title>Complete genome sequence of Spirosoma linguale type strain (1).</title>
        <authorList>
            <person name="Lail K."/>
            <person name="Sikorski J."/>
            <person name="Saunders E."/>
            <person name="Lapidus A."/>
            <person name="Glavina Del Rio T."/>
            <person name="Copeland A."/>
            <person name="Tice H."/>
            <person name="Cheng J.-F."/>
            <person name="Lucas S."/>
            <person name="Nolan M."/>
            <person name="Bruce D."/>
            <person name="Goodwin L."/>
            <person name="Pitluck S."/>
            <person name="Ivanova N."/>
            <person name="Mavromatis K."/>
            <person name="Ovchinnikova G."/>
            <person name="Pati A."/>
            <person name="Chen A."/>
            <person name="Palaniappan K."/>
            <person name="Land M."/>
            <person name="Hauser L."/>
            <person name="Chang Y.-J."/>
            <person name="Jeffries C.D."/>
            <person name="Chain P."/>
            <person name="Brettin T."/>
            <person name="Detter J.C."/>
            <person name="Schuetze A."/>
            <person name="Rohde M."/>
            <person name="Tindall B.J."/>
            <person name="Goeker M."/>
            <person name="Bristow J."/>
            <person name="Eisen J.A."/>
            <person name="Markowitz V."/>
            <person name="Hugenholtz P."/>
            <person name="Kyrpides N.C."/>
            <person name="Klenk H.-P."/>
            <person name="Chen F."/>
        </authorList>
    </citation>
    <scope>NUCLEOTIDE SEQUENCE [LARGE SCALE GENOMIC DNA]</scope>
    <source>
        <strain evidence="3">ATCC 33905 / DSM 74 / LMG 10896 / Claus 1</strain>
    </source>
</reference>
<evidence type="ECO:0000256" key="1">
    <source>
        <dbReference type="SAM" id="Coils"/>
    </source>
</evidence>
<dbReference type="InterPro" id="IPR019854">
    <property type="entry name" value="Motility-assoc_prot_GldC"/>
</dbReference>
<keyword evidence="1" id="KW-0175">Coiled coil</keyword>
<gene>
    <name evidence="2" type="ordered locus">Slin_1361</name>
</gene>
<proteinExistence type="predicted"/>
<dbReference type="AlphaFoldDB" id="D2QM55"/>
<dbReference type="eggNOG" id="ENOG503176X">
    <property type="taxonomic scope" value="Bacteria"/>
</dbReference>
<evidence type="ECO:0000313" key="2">
    <source>
        <dbReference type="EMBL" id="ADB37411.1"/>
    </source>
</evidence>
<dbReference type="HOGENOM" id="CLU_170347_0_0_10"/>
<dbReference type="EMBL" id="CP001769">
    <property type="protein sequence ID" value="ADB37411.1"/>
    <property type="molecule type" value="Genomic_DNA"/>
</dbReference>
<organism evidence="2 3">
    <name type="scientific">Spirosoma linguale (strain ATCC 33905 / DSM 74 / LMG 10896 / Claus 1)</name>
    <dbReference type="NCBI Taxonomy" id="504472"/>
    <lineage>
        <taxon>Bacteria</taxon>
        <taxon>Pseudomonadati</taxon>
        <taxon>Bacteroidota</taxon>
        <taxon>Cytophagia</taxon>
        <taxon>Cytophagales</taxon>
        <taxon>Cytophagaceae</taxon>
        <taxon>Spirosoma</taxon>
    </lineage>
</organism>
<sequence length="118" mass="13701">MKKSDIHFSVELDNQNIPDKIYWEATDNPNEGLSDTRAIAISLWDHYHNSTLKIDLWTKDMEVVDMKRFMIEIMSGIADTALSATGDKRMADDIENTCKVLSKRLEEEIKQQNQQQQQ</sequence>
<feature type="coiled-coil region" evidence="1">
    <location>
        <begin position="91"/>
        <end position="118"/>
    </location>
</feature>
<dbReference type="KEGG" id="sli:Slin_1361"/>
<accession>D2QM55</accession>
<name>D2QM55_SPILD</name>
<keyword evidence="3" id="KW-1185">Reference proteome</keyword>